<proteinExistence type="predicted"/>
<dbReference type="Pfam" id="PF12684">
    <property type="entry name" value="DUF3799"/>
    <property type="match status" value="1"/>
</dbReference>
<dbReference type="InterPro" id="IPR011604">
    <property type="entry name" value="PDDEXK-like_dom_sf"/>
</dbReference>
<dbReference type="InterPro" id="IPR024432">
    <property type="entry name" value="Put_RecE_PDDEXK-like_dom"/>
</dbReference>
<evidence type="ECO:0000313" key="3">
    <source>
        <dbReference type="Proteomes" id="UP001500298"/>
    </source>
</evidence>
<dbReference type="Gene3D" id="3.90.320.10">
    <property type="match status" value="1"/>
</dbReference>
<dbReference type="RefSeq" id="WP_345368471.1">
    <property type="nucleotide sequence ID" value="NZ_BAABJX010000003.1"/>
</dbReference>
<gene>
    <name evidence="2" type="ORF">GCM10023331_01200</name>
</gene>
<dbReference type="EMBL" id="BAABJX010000003">
    <property type="protein sequence ID" value="GAA4820606.1"/>
    <property type="molecule type" value="Genomic_DNA"/>
</dbReference>
<sequence>MIIHEQMPEEEYRAHPAISNTDLSLFKDLLTGRIRYRRSQALRMGSAIHMAILEPDRWPAYRHKFAPNDLRRIEKVTKAALRNEELQAMVQDEEVKKEVSMFWTDADTGIECKARADLYLEGAFIGDLKSTSARQLDHFLADAHRYEYNRQLAFYCSGAGVKEARLIGVSKNNMGRVFTAAYSMEGDFMKAGIQMYKALLRQLQEREDLQEQFQQLKKG</sequence>
<name>A0ABP9CWM2_9BACT</name>
<reference evidence="3" key="1">
    <citation type="journal article" date="2019" name="Int. J. Syst. Evol. Microbiol.">
        <title>The Global Catalogue of Microorganisms (GCM) 10K type strain sequencing project: providing services to taxonomists for standard genome sequencing and annotation.</title>
        <authorList>
            <consortium name="The Broad Institute Genomics Platform"/>
            <consortium name="The Broad Institute Genome Sequencing Center for Infectious Disease"/>
            <person name="Wu L."/>
            <person name="Ma J."/>
        </authorList>
    </citation>
    <scope>NUCLEOTIDE SEQUENCE [LARGE SCALE GENOMIC DNA]</scope>
    <source>
        <strain evidence="3">JCM 18326</strain>
    </source>
</reference>
<accession>A0ABP9CWM2</accession>
<keyword evidence="3" id="KW-1185">Reference proteome</keyword>
<dbReference type="Proteomes" id="UP001500298">
    <property type="component" value="Unassembled WGS sequence"/>
</dbReference>
<evidence type="ECO:0000259" key="1">
    <source>
        <dbReference type="Pfam" id="PF12684"/>
    </source>
</evidence>
<feature type="domain" description="Putative exodeoxyribonuclease 8 PDDEXK-like" evidence="1">
    <location>
        <begin position="30"/>
        <end position="205"/>
    </location>
</feature>
<protein>
    <recommendedName>
        <fullName evidence="1">Putative exodeoxyribonuclease 8 PDDEXK-like domain-containing protein</fullName>
    </recommendedName>
</protein>
<evidence type="ECO:0000313" key="2">
    <source>
        <dbReference type="EMBL" id="GAA4820606.1"/>
    </source>
</evidence>
<organism evidence="2 3">
    <name type="scientific">Algivirga pacifica</name>
    <dbReference type="NCBI Taxonomy" id="1162670"/>
    <lineage>
        <taxon>Bacteria</taxon>
        <taxon>Pseudomonadati</taxon>
        <taxon>Bacteroidota</taxon>
        <taxon>Cytophagia</taxon>
        <taxon>Cytophagales</taxon>
        <taxon>Flammeovirgaceae</taxon>
        <taxon>Algivirga</taxon>
    </lineage>
</organism>
<comment type="caution">
    <text evidence="2">The sequence shown here is derived from an EMBL/GenBank/DDBJ whole genome shotgun (WGS) entry which is preliminary data.</text>
</comment>